<dbReference type="PROSITE" id="PS51199">
    <property type="entry name" value="SF4_HELICASE"/>
    <property type="match status" value="1"/>
</dbReference>
<dbReference type="SUPFAM" id="SSF48024">
    <property type="entry name" value="N-terminal domain of DnaB helicase"/>
    <property type="match status" value="1"/>
</dbReference>
<evidence type="ECO:0000256" key="7">
    <source>
        <dbReference type="ARBA" id="ARBA00022840"/>
    </source>
</evidence>
<keyword evidence="9" id="KW-0413">Isomerase</keyword>
<dbReference type="Proteomes" id="UP000004947">
    <property type="component" value="Unassembled WGS sequence"/>
</dbReference>
<protein>
    <recommendedName>
        <fullName evidence="11 12">Replicative DNA helicase</fullName>
        <ecNumber evidence="11 12">5.6.2.3</ecNumber>
    </recommendedName>
</protein>
<dbReference type="GO" id="GO:1990077">
    <property type="term" value="C:primosome complex"/>
    <property type="evidence" value="ECO:0007669"/>
    <property type="project" value="UniProtKB-UniRule"/>
</dbReference>
<proteinExistence type="inferred from homology"/>
<evidence type="ECO:0000259" key="13">
    <source>
        <dbReference type="PROSITE" id="PS51199"/>
    </source>
</evidence>
<evidence type="ECO:0000256" key="9">
    <source>
        <dbReference type="ARBA" id="ARBA00023235"/>
    </source>
</evidence>
<keyword evidence="15" id="KW-1185">Reference proteome</keyword>
<comment type="caution">
    <text evidence="14">The sequence shown here is derived from an EMBL/GenBank/DDBJ whole genome shotgun (WGS) entry which is preliminary data.</text>
</comment>
<dbReference type="GO" id="GO:0005829">
    <property type="term" value="C:cytosol"/>
    <property type="evidence" value="ECO:0007669"/>
    <property type="project" value="TreeGrafter"/>
</dbReference>
<evidence type="ECO:0000256" key="10">
    <source>
        <dbReference type="ARBA" id="ARBA00048954"/>
    </source>
</evidence>
<evidence type="ECO:0000256" key="12">
    <source>
        <dbReference type="RuleBase" id="RU362085"/>
    </source>
</evidence>
<dbReference type="Pfam" id="PF03796">
    <property type="entry name" value="DnaB_C"/>
    <property type="match status" value="1"/>
</dbReference>
<dbReference type="InterPro" id="IPR003593">
    <property type="entry name" value="AAA+_ATPase"/>
</dbReference>
<dbReference type="PANTHER" id="PTHR30153:SF2">
    <property type="entry name" value="REPLICATIVE DNA HELICASE"/>
    <property type="match status" value="1"/>
</dbReference>
<dbReference type="SUPFAM" id="SSF52540">
    <property type="entry name" value="P-loop containing nucleoside triphosphate hydrolases"/>
    <property type="match status" value="1"/>
</dbReference>
<dbReference type="GO" id="GO:0003677">
    <property type="term" value="F:DNA binding"/>
    <property type="evidence" value="ECO:0007669"/>
    <property type="project" value="UniProtKB-UniRule"/>
</dbReference>
<evidence type="ECO:0000256" key="6">
    <source>
        <dbReference type="ARBA" id="ARBA00022806"/>
    </source>
</evidence>
<organism evidence="14 15">
    <name type="scientific">Lentisphaera araneosa HTCC2155</name>
    <dbReference type="NCBI Taxonomy" id="313628"/>
    <lineage>
        <taxon>Bacteria</taxon>
        <taxon>Pseudomonadati</taxon>
        <taxon>Lentisphaerota</taxon>
        <taxon>Lentisphaeria</taxon>
        <taxon>Lentisphaerales</taxon>
        <taxon>Lentisphaeraceae</taxon>
        <taxon>Lentisphaera</taxon>
    </lineage>
</organism>
<evidence type="ECO:0000256" key="2">
    <source>
        <dbReference type="ARBA" id="ARBA00022515"/>
    </source>
</evidence>
<gene>
    <name evidence="14" type="ORF">LNTAR_04621</name>
</gene>
<evidence type="ECO:0000256" key="3">
    <source>
        <dbReference type="ARBA" id="ARBA00022705"/>
    </source>
</evidence>
<dbReference type="GO" id="GO:0043139">
    <property type="term" value="F:5'-3' DNA helicase activity"/>
    <property type="evidence" value="ECO:0007669"/>
    <property type="project" value="UniProtKB-EC"/>
</dbReference>
<dbReference type="InterPro" id="IPR027417">
    <property type="entry name" value="P-loop_NTPase"/>
</dbReference>
<dbReference type="Pfam" id="PF00772">
    <property type="entry name" value="DnaB"/>
    <property type="match status" value="1"/>
</dbReference>
<dbReference type="EC" id="5.6.2.3" evidence="11 12"/>
<evidence type="ECO:0000256" key="4">
    <source>
        <dbReference type="ARBA" id="ARBA00022741"/>
    </source>
</evidence>
<dbReference type="eggNOG" id="COG0305">
    <property type="taxonomic scope" value="Bacteria"/>
</dbReference>
<accession>A6DQM3</accession>
<dbReference type="GO" id="GO:0016887">
    <property type="term" value="F:ATP hydrolysis activity"/>
    <property type="evidence" value="ECO:0007669"/>
    <property type="project" value="RHEA"/>
</dbReference>
<feature type="domain" description="SF4 helicase" evidence="13">
    <location>
        <begin position="157"/>
        <end position="441"/>
    </location>
</feature>
<comment type="function">
    <text evidence="12">The main replicative DNA helicase, it participates in initiation and elongation during chromosome replication. Travels ahead of the DNA replisome, separating dsDNA into templates for DNA synthesis. A processive ATP-dependent 5'-3' DNA helicase it has DNA-dependent ATPase activity.</text>
</comment>
<dbReference type="GO" id="GO:0005524">
    <property type="term" value="F:ATP binding"/>
    <property type="evidence" value="ECO:0007669"/>
    <property type="project" value="UniProtKB-UniRule"/>
</dbReference>
<keyword evidence="3 12" id="KW-0235">DNA replication</keyword>
<dbReference type="PANTHER" id="PTHR30153">
    <property type="entry name" value="REPLICATIVE DNA HELICASE DNAB"/>
    <property type="match status" value="1"/>
</dbReference>
<dbReference type="AlphaFoldDB" id="A6DQM3"/>
<keyword evidence="7 12" id="KW-0067">ATP-binding</keyword>
<reference evidence="14 15" key="1">
    <citation type="journal article" date="2010" name="J. Bacteriol.">
        <title>Genome sequence of Lentisphaera araneosa HTCC2155T, the type species of the order Lentisphaerales in the phylum Lentisphaerae.</title>
        <authorList>
            <person name="Thrash J.C."/>
            <person name="Cho J.C."/>
            <person name="Vergin K.L."/>
            <person name="Morris R.M."/>
            <person name="Giovannoni S.J."/>
        </authorList>
    </citation>
    <scope>NUCLEOTIDE SEQUENCE [LARGE SCALE GENOMIC DNA]</scope>
    <source>
        <strain evidence="14 15">HTCC2155</strain>
    </source>
</reference>
<dbReference type="InterPro" id="IPR007692">
    <property type="entry name" value="DNA_helicase_DnaB"/>
</dbReference>
<dbReference type="InterPro" id="IPR036185">
    <property type="entry name" value="DNA_heli_DnaB-like_N_sf"/>
</dbReference>
<keyword evidence="6 12" id="KW-0347">Helicase</keyword>
<dbReference type="Gene3D" id="3.40.50.300">
    <property type="entry name" value="P-loop containing nucleotide triphosphate hydrolases"/>
    <property type="match status" value="1"/>
</dbReference>
<evidence type="ECO:0000313" key="15">
    <source>
        <dbReference type="Proteomes" id="UP000004947"/>
    </source>
</evidence>
<dbReference type="InterPro" id="IPR007694">
    <property type="entry name" value="DNA_helicase_DnaB-like_C"/>
</dbReference>
<name>A6DQM3_9BACT</name>
<keyword evidence="8 12" id="KW-0238">DNA-binding</keyword>
<dbReference type="NCBIfam" id="TIGR00665">
    <property type="entry name" value="DnaB"/>
    <property type="match status" value="1"/>
</dbReference>
<dbReference type="InterPro" id="IPR007693">
    <property type="entry name" value="DNA_helicase_DnaB-like_N"/>
</dbReference>
<dbReference type="CDD" id="cd00984">
    <property type="entry name" value="DnaB_C"/>
    <property type="match status" value="1"/>
</dbReference>
<dbReference type="EMBL" id="ABCK01000020">
    <property type="protein sequence ID" value="EDM26104.1"/>
    <property type="molecule type" value="Genomic_DNA"/>
</dbReference>
<evidence type="ECO:0000313" key="14">
    <source>
        <dbReference type="EMBL" id="EDM26104.1"/>
    </source>
</evidence>
<keyword evidence="2 12" id="KW-0639">Primosome</keyword>
<keyword evidence="4 12" id="KW-0547">Nucleotide-binding</keyword>
<comment type="catalytic activity">
    <reaction evidence="10 12">
        <text>ATP + H2O = ADP + phosphate + H(+)</text>
        <dbReference type="Rhea" id="RHEA:13065"/>
        <dbReference type="ChEBI" id="CHEBI:15377"/>
        <dbReference type="ChEBI" id="CHEBI:15378"/>
        <dbReference type="ChEBI" id="CHEBI:30616"/>
        <dbReference type="ChEBI" id="CHEBI:43474"/>
        <dbReference type="ChEBI" id="CHEBI:456216"/>
        <dbReference type="EC" id="5.6.2.3"/>
    </reaction>
</comment>
<evidence type="ECO:0000256" key="8">
    <source>
        <dbReference type="ARBA" id="ARBA00023125"/>
    </source>
</evidence>
<keyword evidence="5 12" id="KW-0378">Hydrolase</keyword>
<dbReference type="STRING" id="313628.LNTAR_04621"/>
<comment type="similarity">
    <text evidence="1 12">Belongs to the helicase family. DnaB subfamily.</text>
</comment>
<sequence>MLNDPSLIVNAMSILKTREAFFSAAHQYISGALFEMAKNEEAVDVLTLANALKKSSELVQAGGEVYLLELMNSVPSTANFDKYLDIVQDASVLRRLIRRSSETLELCLQDDASAGAVLDQLHKEVIDISDNLFKEESVALKDELDAAMGTIFRLAEGDKGEKGFSTGYRDLDDKIGGLKRSEMIVLAARPSIGKTTLAMNIAANVALANTRGQSDKNIAVGVFSLEMNTQSLVLRMVASEAEISLKDIGNMNVTTNDFANIQKAANILADTEIHIDDSAQLDVMELRAKSRRMKEKFDVDLIVIDYLQLLRGRGLNRNASREQEVAQISGAIKGIAKELNIPVIILAQMNRQAEQGGGSKEAARPKLSQLRESGSIEQDADIVMILHRDRGQQIEEDQAKIEAEGIMTELIVAKNRNGETGIVELNFMPQYTKFIDNDPVASFGGDYNNDQF</sequence>
<evidence type="ECO:0000256" key="5">
    <source>
        <dbReference type="ARBA" id="ARBA00022801"/>
    </source>
</evidence>
<dbReference type="InterPro" id="IPR016136">
    <property type="entry name" value="DNA_helicase_N/primase_C"/>
</dbReference>
<dbReference type="Gene3D" id="1.10.860.10">
    <property type="entry name" value="DNAb Helicase, Chain A"/>
    <property type="match status" value="1"/>
</dbReference>
<evidence type="ECO:0000256" key="1">
    <source>
        <dbReference type="ARBA" id="ARBA00008428"/>
    </source>
</evidence>
<dbReference type="GO" id="GO:0006269">
    <property type="term" value="P:DNA replication, synthesis of primer"/>
    <property type="evidence" value="ECO:0007669"/>
    <property type="project" value="UniProtKB-UniRule"/>
</dbReference>
<evidence type="ECO:0000256" key="11">
    <source>
        <dbReference type="NCBIfam" id="TIGR00665"/>
    </source>
</evidence>
<dbReference type="SMART" id="SM00382">
    <property type="entry name" value="AAA"/>
    <property type="match status" value="1"/>
</dbReference>